<evidence type="ECO:0000256" key="3">
    <source>
        <dbReference type="ARBA" id="ARBA00022475"/>
    </source>
</evidence>
<dbReference type="Proteomes" id="UP000294723">
    <property type="component" value="Unassembled WGS sequence"/>
</dbReference>
<keyword evidence="5 8" id="KW-1133">Transmembrane helix</keyword>
<evidence type="ECO:0000313" key="9">
    <source>
        <dbReference type="EMBL" id="TDD81067.1"/>
    </source>
</evidence>
<proteinExistence type="inferred from homology"/>
<evidence type="ECO:0000256" key="8">
    <source>
        <dbReference type="SAM" id="Phobius"/>
    </source>
</evidence>
<reference evidence="9 10" key="1">
    <citation type="submission" date="2019-03" db="EMBL/GenBank/DDBJ databases">
        <title>Draft genome sequences of novel Actinobacteria.</title>
        <authorList>
            <person name="Sahin N."/>
            <person name="Ay H."/>
            <person name="Saygin H."/>
        </authorList>
    </citation>
    <scope>NUCLEOTIDE SEQUENCE [LARGE SCALE GENOMIC DNA]</scope>
    <source>
        <strain evidence="9 10">5K548</strain>
    </source>
</reference>
<feature type="transmembrane region" description="Helical" evidence="8">
    <location>
        <begin position="74"/>
        <end position="94"/>
    </location>
</feature>
<dbReference type="EMBL" id="SMLA01000083">
    <property type="protein sequence ID" value="TDD81067.1"/>
    <property type="molecule type" value="Genomic_DNA"/>
</dbReference>
<comment type="similarity">
    <text evidence="2">Belongs to the DoxX family.</text>
</comment>
<name>A0A4V2YVD0_9PSEU</name>
<feature type="compositionally biased region" description="Polar residues" evidence="7">
    <location>
        <begin position="144"/>
        <end position="153"/>
    </location>
</feature>
<protein>
    <submittedName>
        <fullName evidence="9">DoxX family protein</fullName>
    </submittedName>
</protein>
<feature type="transmembrane region" description="Helical" evidence="8">
    <location>
        <begin position="106"/>
        <end position="129"/>
    </location>
</feature>
<comment type="caution">
    <text evidence="9">The sequence shown here is derived from an EMBL/GenBank/DDBJ whole genome shotgun (WGS) entry which is preliminary data.</text>
</comment>
<organism evidence="9 10">
    <name type="scientific">Saccharopolyspora karakumensis</name>
    <dbReference type="NCBI Taxonomy" id="2530386"/>
    <lineage>
        <taxon>Bacteria</taxon>
        <taxon>Bacillati</taxon>
        <taxon>Actinomycetota</taxon>
        <taxon>Actinomycetes</taxon>
        <taxon>Pseudonocardiales</taxon>
        <taxon>Pseudonocardiaceae</taxon>
        <taxon>Saccharopolyspora</taxon>
    </lineage>
</organism>
<dbReference type="Pfam" id="PF07681">
    <property type="entry name" value="DoxX"/>
    <property type="match status" value="1"/>
</dbReference>
<keyword evidence="3" id="KW-1003">Cell membrane</keyword>
<sequence length="153" mass="16403">MTALRSLLTLLGRIGVGIILIAHGWQKLMTWGIPATTENFGKMGIPFPQVAAWYATVVELAGGILLILGIALPLVGLAVAIDMAGAILFVHLPYGLFAPNGFELPLAVGAATLAMSFNAGTWSVDHGLFGRRKKRRRADDEPDTQQYQPGESY</sequence>
<feature type="region of interest" description="Disordered" evidence="7">
    <location>
        <begin position="133"/>
        <end position="153"/>
    </location>
</feature>
<dbReference type="InterPro" id="IPR032808">
    <property type="entry name" value="DoxX"/>
</dbReference>
<evidence type="ECO:0000256" key="5">
    <source>
        <dbReference type="ARBA" id="ARBA00022989"/>
    </source>
</evidence>
<keyword evidence="4 8" id="KW-0812">Transmembrane</keyword>
<evidence type="ECO:0000313" key="10">
    <source>
        <dbReference type="Proteomes" id="UP000294723"/>
    </source>
</evidence>
<keyword evidence="10" id="KW-1185">Reference proteome</keyword>
<gene>
    <name evidence="9" type="ORF">E1202_29570</name>
</gene>
<keyword evidence="6 8" id="KW-0472">Membrane</keyword>
<accession>A0A4V2YVD0</accession>
<evidence type="ECO:0000256" key="7">
    <source>
        <dbReference type="SAM" id="MobiDB-lite"/>
    </source>
</evidence>
<evidence type="ECO:0000256" key="1">
    <source>
        <dbReference type="ARBA" id="ARBA00004651"/>
    </source>
</evidence>
<dbReference type="InterPro" id="IPR051907">
    <property type="entry name" value="DoxX-like_oxidoreductase"/>
</dbReference>
<dbReference type="AlphaFoldDB" id="A0A4V2YVD0"/>
<evidence type="ECO:0000256" key="4">
    <source>
        <dbReference type="ARBA" id="ARBA00022692"/>
    </source>
</evidence>
<feature type="transmembrane region" description="Helical" evidence="8">
    <location>
        <begin position="45"/>
        <end position="67"/>
    </location>
</feature>
<dbReference type="PANTHER" id="PTHR33452">
    <property type="entry name" value="OXIDOREDUCTASE CATD-RELATED"/>
    <property type="match status" value="1"/>
</dbReference>
<evidence type="ECO:0000256" key="2">
    <source>
        <dbReference type="ARBA" id="ARBA00006679"/>
    </source>
</evidence>
<dbReference type="PANTHER" id="PTHR33452:SF1">
    <property type="entry name" value="INNER MEMBRANE PROTEIN YPHA-RELATED"/>
    <property type="match status" value="1"/>
</dbReference>
<feature type="transmembrane region" description="Helical" evidence="8">
    <location>
        <begin position="7"/>
        <end position="25"/>
    </location>
</feature>
<comment type="subcellular location">
    <subcellularLocation>
        <location evidence="1">Cell membrane</location>
        <topology evidence="1">Multi-pass membrane protein</topology>
    </subcellularLocation>
</comment>
<dbReference type="RefSeq" id="WP_132686604.1">
    <property type="nucleotide sequence ID" value="NZ_SMLA01000083.1"/>
</dbReference>
<evidence type="ECO:0000256" key="6">
    <source>
        <dbReference type="ARBA" id="ARBA00023136"/>
    </source>
</evidence>
<dbReference type="GO" id="GO:0005886">
    <property type="term" value="C:plasma membrane"/>
    <property type="evidence" value="ECO:0007669"/>
    <property type="project" value="UniProtKB-SubCell"/>
</dbReference>